<keyword evidence="7" id="KW-1185">Reference proteome</keyword>
<evidence type="ECO:0000256" key="4">
    <source>
        <dbReference type="RuleBase" id="RU003345"/>
    </source>
</evidence>
<dbReference type="AlphaFoldDB" id="A0A5N0TB12"/>
<evidence type="ECO:0000313" key="6">
    <source>
        <dbReference type="EMBL" id="KAA9132130.1"/>
    </source>
</evidence>
<dbReference type="FunFam" id="3.40.309.10:FF:000009">
    <property type="entry name" value="Aldehyde dehydrogenase A"/>
    <property type="match status" value="1"/>
</dbReference>
<proteinExistence type="inferred from homology"/>
<dbReference type="FunFam" id="3.40.605.10:FF:000007">
    <property type="entry name" value="NAD/NADP-dependent betaine aldehyde dehydrogenase"/>
    <property type="match status" value="1"/>
</dbReference>
<name>A0A5N0TB12_9MICO</name>
<dbReference type="RefSeq" id="WP_150893741.1">
    <property type="nucleotide sequence ID" value="NZ_VYUY01000015.1"/>
</dbReference>
<evidence type="ECO:0000256" key="2">
    <source>
        <dbReference type="ARBA" id="ARBA00023002"/>
    </source>
</evidence>
<evidence type="ECO:0000256" key="3">
    <source>
        <dbReference type="PROSITE-ProRule" id="PRU10007"/>
    </source>
</evidence>
<evidence type="ECO:0000259" key="5">
    <source>
        <dbReference type="Pfam" id="PF00171"/>
    </source>
</evidence>
<dbReference type="Gene3D" id="3.40.605.10">
    <property type="entry name" value="Aldehyde Dehydrogenase, Chain A, domain 1"/>
    <property type="match status" value="1"/>
</dbReference>
<dbReference type="EMBL" id="VYUY01000015">
    <property type="protein sequence ID" value="KAA9132130.1"/>
    <property type="molecule type" value="Genomic_DNA"/>
</dbReference>
<dbReference type="InterPro" id="IPR016161">
    <property type="entry name" value="Ald_DH/histidinol_DH"/>
</dbReference>
<dbReference type="Gene3D" id="3.40.309.10">
    <property type="entry name" value="Aldehyde Dehydrogenase, Chain A, domain 2"/>
    <property type="match status" value="1"/>
</dbReference>
<comment type="similarity">
    <text evidence="1 4">Belongs to the aldehyde dehydrogenase family.</text>
</comment>
<gene>
    <name evidence="6" type="ORF">F6B40_10405</name>
</gene>
<dbReference type="GO" id="GO:0016620">
    <property type="term" value="F:oxidoreductase activity, acting on the aldehyde or oxo group of donors, NAD or NADP as acceptor"/>
    <property type="evidence" value="ECO:0007669"/>
    <property type="project" value="InterPro"/>
</dbReference>
<evidence type="ECO:0000313" key="7">
    <source>
        <dbReference type="Proteomes" id="UP000326838"/>
    </source>
</evidence>
<dbReference type="SUPFAM" id="SSF53720">
    <property type="entry name" value="ALDH-like"/>
    <property type="match status" value="1"/>
</dbReference>
<dbReference type="Proteomes" id="UP000326838">
    <property type="component" value="Unassembled WGS sequence"/>
</dbReference>
<feature type="active site" evidence="3">
    <location>
        <position position="262"/>
    </location>
</feature>
<dbReference type="InterPro" id="IPR015590">
    <property type="entry name" value="Aldehyde_DH_dom"/>
</dbReference>
<dbReference type="Pfam" id="PF00171">
    <property type="entry name" value="Aldedh"/>
    <property type="match status" value="1"/>
</dbReference>
<dbReference type="InterPro" id="IPR016163">
    <property type="entry name" value="Ald_DH_C"/>
</dbReference>
<sequence>MTMTESAATAVRFAPGRLFIGGEWREASGGERMDVIAPATGEKLTDVAKGTTADVDAAVAAARAAFDSGVWSGLSSRERARILQRAYELMRERTEELAQAESADVGKPIMLARFVDANNAAELFEYYASLGHHLDGTVRETSGPTHAYVKKEPLGVVAAITPFNFPLILSASKLAPALIAGNTVVHKPASDTPLSALIMADILQQAGVPDGVVNVVTGPGATLGDHLVSHPGVDKIAFTGSTEVGAHAAALAAQNLKPFTAELGGNAANILFADADLDAAVHTVISAFVFNAGQFCMAGPRLLVERPIYETVLGILGQAVPQVPFGDITAPDTVIGPLASANQLEKVSAMVDRAIAAGARVVTGGEKADLGGGYFYRPTVLADLPADAEAVVDEVFGPVLTVQPFDSEEEAIELANSTKYGLASGIQTSDLAKAHRVAARLQAGITWVNGWALMDASVPFGGVKASGWGREGGPEAMESYQRSHSIVFNLAPGAAQ</sequence>
<dbReference type="PANTHER" id="PTHR11699">
    <property type="entry name" value="ALDEHYDE DEHYDROGENASE-RELATED"/>
    <property type="match status" value="1"/>
</dbReference>
<evidence type="ECO:0000256" key="1">
    <source>
        <dbReference type="ARBA" id="ARBA00009986"/>
    </source>
</evidence>
<dbReference type="InterPro" id="IPR029510">
    <property type="entry name" value="Ald_DH_CS_GLU"/>
</dbReference>
<dbReference type="InterPro" id="IPR016162">
    <property type="entry name" value="Ald_DH_N"/>
</dbReference>
<keyword evidence="2 4" id="KW-0560">Oxidoreductase</keyword>
<reference evidence="7" key="1">
    <citation type="submission" date="2019-09" db="EMBL/GenBank/DDBJ databases">
        <title>Mumia zhuanghuii sp. nov. isolated from the intestinal contents of plateau pika (Ochotona curzoniae) in the Qinghai-Tibet plateau of China.</title>
        <authorList>
            <person name="Tian Z."/>
        </authorList>
    </citation>
    <scope>NUCLEOTIDE SEQUENCE [LARGE SCALE GENOMIC DNA]</scope>
    <source>
        <strain evidence="7">L-033</strain>
    </source>
</reference>
<organism evidence="6 7">
    <name type="scientific">Microbacterium caowuchunii</name>
    <dbReference type="NCBI Taxonomy" id="2614638"/>
    <lineage>
        <taxon>Bacteria</taxon>
        <taxon>Bacillati</taxon>
        <taxon>Actinomycetota</taxon>
        <taxon>Actinomycetes</taxon>
        <taxon>Micrococcales</taxon>
        <taxon>Microbacteriaceae</taxon>
        <taxon>Microbacterium</taxon>
    </lineage>
</organism>
<accession>A0A5N0TB12</accession>
<feature type="domain" description="Aldehyde dehydrogenase" evidence="5">
    <location>
        <begin position="24"/>
        <end position="484"/>
    </location>
</feature>
<dbReference type="PROSITE" id="PS00687">
    <property type="entry name" value="ALDEHYDE_DEHYDR_GLU"/>
    <property type="match status" value="1"/>
</dbReference>
<comment type="caution">
    <text evidence="6">The sequence shown here is derived from an EMBL/GenBank/DDBJ whole genome shotgun (WGS) entry which is preliminary data.</text>
</comment>
<protein>
    <submittedName>
        <fullName evidence="6">Aldehyde dehydrogenase</fullName>
    </submittedName>
</protein>